<evidence type="ECO:0000313" key="2">
    <source>
        <dbReference type="Proteomes" id="UP000191285"/>
    </source>
</evidence>
<reference evidence="2" key="1">
    <citation type="journal article" date="2017" name="Nat. Microbiol.">
        <title>Global analysis of biosynthetic gene clusters reveals vast potential of secondary metabolite production in Penicillium species.</title>
        <authorList>
            <person name="Nielsen J.C."/>
            <person name="Grijseels S."/>
            <person name="Prigent S."/>
            <person name="Ji B."/>
            <person name="Dainat J."/>
            <person name="Nielsen K.F."/>
            <person name="Frisvad J.C."/>
            <person name="Workman M."/>
            <person name="Nielsen J."/>
        </authorList>
    </citation>
    <scope>NUCLEOTIDE SEQUENCE [LARGE SCALE GENOMIC DNA]</scope>
    <source>
        <strain evidence="2">IBT 24891</strain>
    </source>
</reference>
<evidence type="ECO:0000313" key="1">
    <source>
        <dbReference type="EMBL" id="OQE25544.1"/>
    </source>
</evidence>
<accession>A0A1V6THS1</accession>
<keyword evidence="2" id="KW-1185">Reference proteome</keyword>
<comment type="caution">
    <text evidence="1">The sequence shown here is derived from an EMBL/GenBank/DDBJ whole genome shotgun (WGS) entry which is preliminary data.</text>
</comment>
<dbReference type="EMBL" id="MLKD01000006">
    <property type="protein sequence ID" value="OQE25544.1"/>
    <property type="molecule type" value="Genomic_DNA"/>
</dbReference>
<name>A0A1V6THS1_9EURO</name>
<dbReference type="AlphaFoldDB" id="A0A1V6THS1"/>
<protein>
    <submittedName>
        <fullName evidence="1">Uncharacterized protein</fullName>
    </submittedName>
</protein>
<organism evidence="1 2">
    <name type="scientific">Penicillium steckii</name>
    <dbReference type="NCBI Taxonomy" id="303698"/>
    <lineage>
        <taxon>Eukaryota</taxon>
        <taxon>Fungi</taxon>
        <taxon>Dikarya</taxon>
        <taxon>Ascomycota</taxon>
        <taxon>Pezizomycotina</taxon>
        <taxon>Eurotiomycetes</taxon>
        <taxon>Eurotiomycetidae</taxon>
        <taxon>Eurotiales</taxon>
        <taxon>Aspergillaceae</taxon>
        <taxon>Penicillium</taxon>
    </lineage>
</organism>
<gene>
    <name evidence="1" type="ORF">PENSTE_c006G09758</name>
</gene>
<sequence length="239" mass="27488">MASNPFKAESYTDNVKRDGAPVVPNIESQKLAMKKIPLPAAVQELLAEFRNYHFINYRLIELQYKLAPWYNPKTIVNRSPDSFSKFLLFTLWQVLPNTDATFQEFSESAISSLKVSKPEARRRDGTLEDLIAKYQDSDYSNFEDLAEFMESRNIFGFLKTGPENGVSISPVYTTVRIMFAAIVQGTISMYVPQWKELRNPQMTKIITKAANVLQPIIETFSEEQWNKWISGKSEQPRRA</sequence>
<dbReference type="Proteomes" id="UP000191285">
    <property type="component" value="Unassembled WGS sequence"/>
</dbReference>
<proteinExistence type="predicted"/>